<evidence type="ECO:0000313" key="2">
    <source>
        <dbReference type="Proteomes" id="UP001152561"/>
    </source>
</evidence>
<proteinExistence type="predicted"/>
<dbReference type="AlphaFoldDB" id="A0A9Q1R8W0"/>
<comment type="caution">
    <text evidence="1">The sequence shown here is derived from an EMBL/GenBank/DDBJ whole genome shotgun (WGS) entry which is preliminary data.</text>
</comment>
<evidence type="ECO:0000313" key="1">
    <source>
        <dbReference type="EMBL" id="KAJ8545162.1"/>
    </source>
</evidence>
<protein>
    <submittedName>
        <fullName evidence="1">Uncharacterized protein</fullName>
    </submittedName>
</protein>
<name>A0A9Q1R8W0_9SOLA</name>
<keyword evidence="2" id="KW-1185">Reference proteome</keyword>
<reference evidence="2" key="1">
    <citation type="journal article" date="2023" name="Proc. Natl. Acad. Sci. U.S.A.">
        <title>Genomic and structural basis for evolution of tropane alkaloid biosynthesis.</title>
        <authorList>
            <person name="Wanga Y.-J."/>
            <person name="Taina T."/>
            <person name="Yua J.-Y."/>
            <person name="Lia J."/>
            <person name="Xua B."/>
            <person name="Chenc J."/>
            <person name="D'Auriad J.C."/>
            <person name="Huanga J.-P."/>
            <person name="Huanga S.-X."/>
        </authorList>
    </citation>
    <scope>NUCLEOTIDE SEQUENCE [LARGE SCALE GENOMIC DNA]</scope>
    <source>
        <strain evidence="2">cv. KIB-2019</strain>
    </source>
</reference>
<dbReference type="EMBL" id="JAJAGQ010000013">
    <property type="protein sequence ID" value="KAJ8545162.1"/>
    <property type="molecule type" value="Genomic_DNA"/>
</dbReference>
<organism evidence="1 2">
    <name type="scientific">Anisodus acutangulus</name>
    <dbReference type="NCBI Taxonomy" id="402998"/>
    <lineage>
        <taxon>Eukaryota</taxon>
        <taxon>Viridiplantae</taxon>
        <taxon>Streptophyta</taxon>
        <taxon>Embryophyta</taxon>
        <taxon>Tracheophyta</taxon>
        <taxon>Spermatophyta</taxon>
        <taxon>Magnoliopsida</taxon>
        <taxon>eudicotyledons</taxon>
        <taxon>Gunneridae</taxon>
        <taxon>Pentapetalae</taxon>
        <taxon>asterids</taxon>
        <taxon>lamiids</taxon>
        <taxon>Solanales</taxon>
        <taxon>Solanaceae</taxon>
        <taxon>Solanoideae</taxon>
        <taxon>Hyoscyameae</taxon>
        <taxon>Anisodus</taxon>
    </lineage>
</organism>
<gene>
    <name evidence="1" type="ORF">K7X08_017745</name>
</gene>
<sequence>MRRSTNEKKAPAFLAIALSDVFTQSFGYAAAALAPRNLQWVCAISSLQIELSQELCADNAIKRQQRVHYTQTAKLYKKKGRKIEWLEQGLLLLFQFFSLNLHYQAPKLREVIVELRKACNA</sequence>
<dbReference type="Proteomes" id="UP001152561">
    <property type="component" value="Unassembled WGS sequence"/>
</dbReference>
<accession>A0A9Q1R8W0</accession>